<dbReference type="InterPro" id="IPR040040">
    <property type="entry name" value="ATG11"/>
</dbReference>
<dbReference type="GO" id="GO:0019901">
    <property type="term" value="F:protein kinase binding"/>
    <property type="evidence" value="ECO:0007669"/>
    <property type="project" value="TreeGrafter"/>
</dbReference>
<dbReference type="GO" id="GO:0000045">
    <property type="term" value="P:autophagosome assembly"/>
    <property type="evidence" value="ECO:0007669"/>
    <property type="project" value="InterPro"/>
</dbReference>
<dbReference type="GO" id="GO:0061709">
    <property type="term" value="P:reticulophagy"/>
    <property type="evidence" value="ECO:0007669"/>
    <property type="project" value="TreeGrafter"/>
</dbReference>
<name>A0A0H5R7Y6_9EUKA</name>
<dbReference type="GO" id="GO:0034045">
    <property type="term" value="C:phagophore assembly site membrane"/>
    <property type="evidence" value="ECO:0007669"/>
    <property type="project" value="TreeGrafter"/>
</dbReference>
<reference evidence="2" key="1">
    <citation type="submission" date="2015-04" db="EMBL/GenBank/DDBJ databases">
        <title>The genome sequence of the plant pathogenic Rhizarian Plasmodiophora brassicae reveals insights in its biotrophic life cycle and the origin of chitin synthesis.</title>
        <authorList>
            <person name="Schwelm A."/>
            <person name="Fogelqvist J."/>
            <person name="Knaust A."/>
            <person name="Julke S."/>
            <person name="Lilja T."/>
            <person name="Dhandapani V."/>
            <person name="Bonilla-Rosso G."/>
            <person name="Karlsson M."/>
            <person name="Shevchenko A."/>
            <person name="Choi S.R."/>
            <person name="Kim H.G."/>
            <person name="Park J.Y."/>
            <person name="Lim Y.P."/>
            <person name="Ludwig-Muller J."/>
            <person name="Dixelius C."/>
        </authorList>
    </citation>
    <scope>NUCLEOTIDE SEQUENCE</scope>
    <source>
        <tissue evidence="2">Potato root galls</tissue>
    </source>
</reference>
<dbReference type="GO" id="GO:1990316">
    <property type="term" value="C:Atg1/ULK1 kinase complex"/>
    <property type="evidence" value="ECO:0007669"/>
    <property type="project" value="TreeGrafter"/>
</dbReference>
<evidence type="ECO:0000256" key="1">
    <source>
        <dbReference type="SAM" id="Coils"/>
    </source>
</evidence>
<proteinExistence type="predicted"/>
<dbReference type="EMBL" id="HACM01009801">
    <property type="protein sequence ID" value="CRZ10243.1"/>
    <property type="molecule type" value="Transcribed_RNA"/>
</dbReference>
<keyword evidence="1" id="KW-0175">Coiled coil</keyword>
<dbReference type="GO" id="GO:0034517">
    <property type="term" value="P:ribophagy"/>
    <property type="evidence" value="ECO:0007669"/>
    <property type="project" value="TreeGrafter"/>
</dbReference>
<dbReference type="PANTHER" id="PTHR13222:SF1">
    <property type="entry name" value="RB1-INDUCIBLE COILED-COIL PROTEIN 1"/>
    <property type="match status" value="1"/>
</dbReference>
<dbReference type="GO" id="GO:0060090">
    <property type="term" value="F:molecular adaptor activity"/>
    <property type="evidence" value="ECO:0007669"/>
    <property type="project" value="TreeGrafter"/>
</dbReference>
<sequence length="511" mass="58222">MDEDRAEVTAVIAETGRQLTFEVRKGDSLSGTFALHTAIAVHDQIILSQDGNAVNESYPPPTLCFVFSKQILPGERFRAKPDSATGKIVTDSGVLWVQSENGFQNVKFGDAYLGRILPQILQRAQLQYQSIQIANRNLQMQLANFNDKADSLAVEFQKFNGYFSEVAASFEEWIRRLSLIELHPSLSKFRGSQTLLDRLSEGGMRSAFARSQSDRVKVSELMKNLLADRECIQTDCKKEMAFISDMKGNLECDNVPHSFINNLYLQLSSRESEVEVDSDIEKTETASVSLSYVEKSQADMLFFVQTRLASISDIQTRIRLQMRRLSAYGEVVRSKTADVLELHRIERIPEAYFAGLTEVVCRRRYDSWVADRTQQLEDVRTGEVQRRSVFWQRYGKYLPEEIIKGLDQQPSKSKYSMEQAHDNLSAIDVLFDDAFSPRSVQNDNLASGVLGTHNDVENLLLQYIRESERDKAELAENNESIHRQLFCAQNKTGEVIRQLEDRIDNARKTQP</sequence>
<feature type="coiled-coil region" evidence="1">
    <location>
        <begin position="121"/>
        <end position="155"/>
    </location>
</feature>
<accession>A0A0H5R7Y6</accession>
<organism evidence="2">
    <name type="scientific">Spongospora subterranea</name>
    <dbReference type="NCBI Taxonomy" id="70186"/>
    <lineage>
        <taxon>Eukaryota</taxon>
        <taxon>Sar</taxon>
        <taxon>Rhizaria</taxon>
        <taxon>Endomyxa</taxon>
        <taxon>Phytomyxea</taxon>
        <taxon>Plasmodiophorida</taxon>
        <taxon>Plasmodiophoridae</taxon>
        <taxon>Spongospora</taxon>
    </lineage>
</organism>
<dbReference type="GO" id="GO:0034727">
    <property type="term" value="P:piecemeal microautophagy of the nucleus"/>
    <property type="evidence" value="ECO:0007669"/>
    <property type="project" value="TreeGrafter"/>
</dbReference>
<dbReference type="GO" id="GO:0000422">
    <property type="term" value="P:autophagy of mitochondrion"/>
    <property type="evidence" value="ECO:0007669"/>
    <property type="project" value="TreeGrafter"/>
</dbReference>
<dbReference type="AlphaFoldDB" id="A0A0H5R7Y6"/>
<evidence type="ECO:0000313" key="2">
    <source>
        <dbReference type="EMBL" id="CRZ10243.1"/>
    </source>
</evidence>
<dbReference type="PANTHER" id="PTHR13222">
    <property type="entry name" value="RB1-INDUCIBLE COILED-COIL"/>
    <property type="match status" value="1"/>
</dbReference>
<protein>
    <submittedName>
        <fullName evidence="2">Uncharacterized protein</fullName>
    </submittedName>
</protein>